<dbReference type="RefSeq" id="WP_036557506.1">
    <property type="nucleotide sequence ID" value="NZ_JRNI01000009.1"/>
</dbReference>
<keyword evidence="7 12" id="KW-0489">Methyltransferase</keyword>
<dbReference type="eggNOG" id="COG1385">
    <property type="taxonomic scope" value="Bacteria"/>
</dbReference>
<evidence type="ECO:0000256" key="7">
    <source>
        <dbReference type="ARBA" id="ARBA00022603"/>
    </source>
</evidence>
<dbReference type="SUPFAM" id="SSF88697">
    <property type="entry name" value="PUA domain-like"/>
    <property type="match status" value="1"/>
</dbReference>
<keyword evidence="9 12" id="KW-0949">S-adenosyl-L-methionine</keyword>
<evidence type="ECO:0000256" key="11">
    <source>
        <dbReference type="ARBA" id="ARBA00047944"/>
    </source>
</evidence>
<organism evidence="15 16">
    <name type="scientific">Oligella urethralis DNF00040</name>
    <dbReference type="NCBI Taxonomy" id="1401065"/>
    <lineage>
        <taxon>Bacteria</taxon>
        <taxon>Pseudomonadati</taxon>
        <taxon>Pseudomonadota</taxon>
        <taxon>Betaproteobacteria</taxon>
        <taxon>Burkholderiales</taxon>
        <taxon>Alcaligenaceae</taxon>
        <taxon>Oligella</taxon>
    </lineage>
</organism>
<evidence type="ECO:0000256" key="8">
    <source>
        <dbReference type="ARBA" id="ARBA00022679"/>
    </source>
</evidence>
<dbReference type="NCBIfam" id="NF008692">
    <property type="entry name" value="PRK11713.1-5"/>
    <property type="match status" value="1"/>
</dbReference>
<reference evidence="15 16" key="1">
    <citation type="submission" date="2014-07" db="EMBL/GenBank/DDBJ databases">
        <authorList>
            <person name="McCorrison J."/>
            <person name="Sanka R."/>
            <person name="Torralba M."/>
            <person name="Gillis M."/>
            <person name="Haft D.H."/>
            <person name="Methe B."/>
            <person name="Sutton G."/>
            <person name="Nelson K.E."/>
        </authorList>
    </citation>
    <scope>NUCLEOTIDE SEQUENCE [LARGE SCALE GENOMIC DNA]</scope>
    <source>
        <strain evidence="15 16">DNF00040</strain>
    </source>
</reference>
<evidence type="ECO:0000256" key="2">
    <source>
        <dbReference type="ARBA" id="ARBA00005528"/>
    </source>
</evidence>
<dbReference type="InterPro" id="IPR046887">
    <property type="entry name" value="RsmE_PUA-like"/>
</dbReference>
<dbReference type="AlphaFoldDB" id="A0A096AMM9"/>
<feature type="domain" description="Ribosomal RNA small subunit methyltransferase E PUA-like" evidence="14">
    <location>
        <begin position="20"/>
        <end position="54"/>
    </location>
</feature>
<accession>A0A096AMM9</accession>
<protein>
    <recommendedName>
        <fullName evidence="4 12">Ribosomal RNA small subunit methyltransferase E</fullName>
        <ecNumber evidence="3 12">2.1.1.193</ecNumber>
    </recommendedName>
</protein>
<dbReference type="GO" id="GO:0070475">
    <property type="term" value="P:rRNA base methylation"/>
    <property type="evidence" value="ECO:0007669"/>
    <property type="project" value="TreeGrafter"/>
</dbReference>
<evidence type="ECO:0000256" key="6">
    <source>
        <dbReference type="ARBA" id="ARBA00022552"/>
    </source>
</evidence>
<dbReference type="EC" id="2.1.1.193" evidence="3 12"/>
<comment type="catalytic activity">
    <reaction evidence="11 12">
        <text>uridine(1498) in 16S rRNA + S-adenosyl-L-methionine = N(3)-methyluridine(1498) in 16S rRNA + S-adenosyl-L-homocysteine + H(+)</text>
        <dbReference type="Rhea" id="RHEA:42920"/>
        <dbReference type="Rhea" id="RHEA-COMP:10283"/>
        <dbReference type="Rhea" id="RHEA-COMP:10284"/>
        <dbReference type="ChEBI" id="CHEBI:15378"/>
        <dbReference type="ChEBI" id="CHEBI:57856"/>
        <dbReference type="ChEBI" id="CHEBI:59789"/>
        <dbReference type="ChEBI" id="CHEBI:65315"/>
        <dbReference type="ChEBI" id="CHEBI:74502"/>
        <dbReference type="EC" id="2.1.1.193"/>
    </reaction>
</comment>
<keyword evidence="8 12" id="KW-0808">Transferase</keyword>
<dbReference type="InterPro" id="IPR015947">
    <property type="entry name" value="PUA-like_sf"/>
</dbReference>
<dbReference type="PANTHER" id="PTHR30027">
    <property type="entry name" value="RIBOSOMAL RNA SMALL SUBUNIT METHYLTRANSFERASE E"/>
    <property type="match status" value="1"/>
</dbReference>
<gene>
    <name evidence="15" type="ORF">HMPREF2130_01805</name>
</gene>
<keyword evidence="6 12" id="KW-0698">rRNA processing</keyword>
<dbReference type="EMBL" id="JRNI01000009">
    <property type="protein sequence ID" value="KGF31902.1"/>
    <property type="molecule type" value="Genomic_DNA"/>
</dbReference>
<name>A0A096AMM9_9BURK</name>
<evidence type="ECO:0000256" key="9">
    <source>
        <dbReference type="ARBA" id="ARBA00022691"/>
    </source>
</evidence>
<proteinExistence type="inferred from homology"/>
<comment type="subcellular location">
    <subcellularLocation>
        <location evidence="1 12">Cytoplasm</location>
    </subcellularLocation>
</comment>
<evidence type="ECO:0000256" key="5">
    <source>
        <dbReference type="ARBA" id="ARBA00022490"/>
    </source>
</evidence>
<dbReference type="CDD" id="cd18084">
    <property type="entry name" value="RsmE-like"/>
    <property type="match status" value="1"/>
</dbReference>
<comment type="function">
    <text evidence="10 12">Specifically methylates the N3 position of the uracil ring of uridine 1498 (m3U1498) in 16S rRNA. Acts on the fully assembled 30S ribosomal subunit.</text>
</comment>
<keyword evidence="5 12" id="KW-0963">Cytoplasm</keyword>
<dbReference type="SUPFAM" id="SSF75217">
    <property type="entry name" value="alpha/beta knot"/>
    <property type="match status" value="1"/>
</dbReference>
<dbReference type="InterPro" id="IPR029028">
    <property type="entry name" value="Alpha/beta_knot_MTases"/>
</dbReference>
<evidence type="ECO:0000256" key="12">
    <source>
        <dbReference type="PIRNR" id="PIRNR015601"/>
    </source>
</evidence>
<evidence type="ECO:0000256" key="1">
    <source>
        <dbReference type="ARBA" id="ARBA00004496"/>
    </source>
</evidence>
<comment type="similarity">
    <text evidence="2 12">Belongs to the RNA methyltransferase RsmE family.</text>
</comment>
<dbReference type="OrthoDB" id="9815641at2"/>
<feature type="domain" description="Ribosomal RNA small subunit methyltransferase E methyltransferase" evidence="13">
    <location>
        <begin position="78"/>
        <end position="250"/>
    </location>
</feature>
<comment type="caution">
    <text evidence="15">The sequence shown here is derived from an EMBL/GenBank/DDBJ whole genome shotgun (WGS) entry which is preliminary data.</text>
</comment>
<sequence length="258" mass="28352">MSLPRFFYPAPLATNETVVLPQEIANHAGRSLRLRDGDGIVLFNGQGGEFAAQLFFDNGVAKARIGTFTADNRLPGGHLAIAQALPSGDKMDWIIEKNSELGVLAIHPLKAERSILQLSGNRLQKRLQRWQSIANSSAEQCGRNLPLAVSDVSSIKQFLEQQSYDLLLLCHHENGSKLSDYLIQYRDHLAPETLASICLLIGPEGGWSDNELALFAAYGEDHSSRSTLQKVIWGERIFRTETAGLALASACLALLDWN</sequence>
<evidence type="ECO:0000259" key="13">
    <source>
        <dbReference type="Pfam" id="PF04452"/>
    </source>
</evidence>
<dbReference type="Pfam" id="PF04452">
    <property type="entry name" value="Methyltrans_RNA"/>
    <property type="match status" value="1"/>
</dbReference>
<dbReference type="InterPro" id="IPR006700">
    <property type="entry name" value="RsmE"/>
</dbReference>
<evidence type="ECO:0000313" key="15">
    <source>
        <dbReference type="EMBL" id="KGF31902.1"/>
    </source>
</evidence>
<evidence type="ECO:0000259" key="14">
    <source>
        <dbReference type="Pfam" id="PF20260"/>
    </source>
</evidence>
<evidence type="ECO:0000313" key="16">
    <source>
        <dbReference type="Proteomes" id="UP000029629"/>
    </source>
</evidence>
<dbReference type="NCBIfam" id="TIGR00046">
    <property type="entry name" value="RsmE family RNA methyltransferase"/>
    <property type="match status" value="1"/>
</dbReference>
<evidence type="ECO:0000256" key="4">
    <source>
        <dbReference type="ARBA" id="ARBA00013673"/>
    </source>
</evidence>
<dbReference type="Proteomes" id="UP000029629">
    <property type="component" value="Unassembled WGS sequence"/>
</dbReference>
<dbReference type="InterPro" id="IPR029026">
    <property type="entry name" value="tRNA_m1G_MTases_N"/>
</dbReference>
<dbReference type="Gene3D" id="3.40.1280.10">
    <property type="match status" value="1"/>
</dbReference>
<dbReference type="GO" id="GO:0070042">
    <property type="term" value="F:rRNA (uridine-N3-)-methyltransferase activity"/>
    <property type="evidence" value="ECO:0007669"/>
    <property type="project" value="TreeGrafter"/>
</dbReference>
<dbReference type="GO" id="GO:0005737">
    <property type="term" value="C:cytoplasm"/>
    <property type="evidence" value="ECO:0007669"/>
    <property type="project" value="UniProtKB-SubCell"/>
</dbReference>
<dbReference type="Pfam" id="PF20260">
    <property type="entry name" value="PUA_4"/>
    <property type="match status" value="1"/>
</dbReference>
<evidence type="ECO:0000256" key="3">
    <source>
        <dbReference type="ARBA" id="ARBA00012328"/>
    </source>
</evidence>
<evidence type="ECO:0000256" key="10">
    <source>
        <dbReference type="ARBA" id="ARBA00025699"/>
    </source>
</evidence>
<dbReference type="PANTHER" id="PTHR30027:SF3">
    <property type="entry name" value="16S RRNA (URACIL(1498)-N(3))-METHYLTRANSFERASE"/>
    <property type="match status" value="1"/>
</dbReference>
<keyword evidence="16" id="KW-1185">Reference proteome</keyword>
<dbReference type="InterPro" id="IPR046886">
    <property type="entry name" value="RsmE_MTase_dom"/>
</dbReference>
<dbReference type="Gene3D" id="2.40.240.20">
    <property type="entry name" value="Hypothetical PUA domain-like, domain 1"/>
    <property type="match status" value="1"/>
</dbReference>
<dbReference type="PIRSF" id="PIRSF015601">
    <property type="entry name" value="MTase_slr0722"/>
    <property type="match status" value="1"/>
</dbReference>